<evidence type="ECO:0000313" key="2">
    <source>
        <dbReference type="EMBL" id="BET02176.1"/>
    </source>
</evidence>
<dbReference type="EMBL" id="AP028921">
    <property type="protein sequence ID" value="BET02176.1"/>
    <property type="molecule type" value="Genomic_DNA"/>
</dbReference>
<protein>
    <submittedName>
        <fullName evidence="2">Reverse transcriptase (RNA-dependent DNA polymerase)</fullName>
    </submittedName>
</protein>
<keyword evidence="3" id="KW-1185">Reference proteome</keyword>
<proteinExistence type="predicted"/>
<dbReference type="SUPFAM" id="SSF56672">
    <property type="entry name" value="DNA/RNA polymerases"/>
    <property type="match status" value="1"/>
</dbReference>
<dbReference type="PANTHER" id="PTHR47027:SF20">
    <property type="entry name" value="REVERSE TRANSCRIPTASE-LIKE PROTEIN WITH RNA-DIRECTED DNA POLYMERASE DOMAIN"/>
    <property type="match status" value="1"/>
</dbReference>
<reference evidence="2 3" key="1">
    <citation type="submission" date="2023-09" db="EMBL/GenBank/DDBJ databases">
        <title>Nesidiocoris tenuis whole genome shotgun sequence.</title>
        <authorList>
            <person name="Shibata T."/>
            <person name="Shimoda M."/>
            <person name="Kobayashi T."/>
            <person name="Uehara T."/>
        </authorList>
    </citation>
    <scope>NUCLEOTIDE SEQUENCE [LARGE SCALE GENOMIC DNA]</scope>
    <source>
        <strain evidence="2 3">Japan</strain>
    </source>
</reference>
<keyword evidence="2" id="KW-0808">Transferase</keyword>
<sequence length="871" mass="98130">MVSCSDHFPCEVKVFLEPDRSGCVIPRDLPYVSVMKWKPELSGSFSMAMALNPAVSCVSGDTDAMAENLLCSIYEVSSVLGMKFPAVLGATRPTSWFDAECRAAKRSLQRSLRLGRRKRFGPPFLQDYLALRGHYRKLIAKKKVMYRRSVVIKLNNARNCAEFWGAIRFFRSSTFKENPIEFDQWTEFYRSIYPPRDTSLSALHLADVSHPFLDAPFTVKEVLASINRMKSGKAPGSDQIGSDFFRSLPQNWLLYLTSLFNRVLVSERTPSKWSELLVSLIHKKGDPLDPGNYRGIALVNVVVKIFTSAISERLSVWVSSNAILPENQAGFRAGRGCLDHVFTLASLVSIHLRLPKRTVFAVFVDFKRAFDGINHGLLWHKLFKLGLSGKIIRILNSLYSNANFRIKGRGGLSQRIDLTEGVLQGEILSPLLFALFVSDIEQYFRDRGAVGLDVNGTTDILLLLYADDAVLLGHSTVDINRKLALLRDYCEENRLTVNVDKTKLVCFRRGGGIKKLASKVWYGGAEVEQVPCYTYLGVPFGSSGVFSLASAHFMGRAKAALESTYSLMVKAKISDWSSRMKLYNALVRTVLMYCSAVWSLRYDEQLEKIQVSFLKRLLLLPRSTPSSYVRLEAGILPLSYHAIKSSLHWLRKVVVMPPERYPRVCLERLIRLSTSPSCELKFNWMAQLRSKLTPSGSDFISGVVPGVNLNPDIAIAMSRLEAWMATCDLRSVMSSSFSVHYKHVHNGTLLGPQKYLVHNWPLHISRTLAQLRVLGRYYGRIMIGGQLIRLSSTEMCPICGCRAMDDLSHLLLECPMLVEPRLKFLRPLFESPLTGTAQLIRLLASEDRVVANRLYFFLLEAVEVRDLITSV</sequence>
<dbReference type="PROSITE" id="PS50878">
    <property type="entry name" value="RT_POL"/>
    <property type="match status" value="1"/>
</dbReference>
<feature type="domain" description="Reverse transcriptase" evidence="1">
    <location>
        <begin position="262"/>
        <end position="540"/>
    </location>
</feature>
<organism evidence="2 3">
    <name type="scientific">Nesidiocoris tenuis</name>
    <dbReference type="NCBI Taxonomy" id="355587"/>
    <lineage>
        <taxon>Eukaryota</taxon>
        <taxon>Metazoa</taxon>
        <taxon>Ecdysozoa</taxon>
        <taxon>Arthropoda</taxon>
        <taxon>Hexapoda</taxon>
        <taxon>Insecta</taxon>
        <taxon>Pterygota</taxon>
        <taxon>Neoptera</taxon>
        <taxon>Paraneoptera</taxon>
        <taxon>Hemiptera</taxon>
        <taxon>Heteroptera</taxon>
        <taxon>Panheteroptera</taxon>
        <taxon>Cimicomorpha</taxon>
        <taxon>Miridae</taxon>
        <taxon>Dicyphina</taxon>
        <taxon>Nesidiocoris</taxon>
    </lineage>
</organism>
<evidence type="ECO:0000313" key="3">
    <source>
        <dbReference type="Proteomes" id="UP001307889"/>
    </source>
</evidence>
<dbReference type="GO" id="GO:0003964">
    <property type="term" value="F:RNA-directed DNA polymerase activity"/>
    <property type="evidence" value="ECO:0007669"/>
    <property type="project" value="UniProtKB-KW"/>
</dbReference>
<dbReference type="InterPro" id="IPR000477">
    <property type="entry name" value="RT_dom"/>
</dbReference>
<keyword evidence="2" id="KW-0548">Nucleotidyltransferase</keyword>
<name>A0ABN7BCS1_9HEMI</name>
<accession>A0ABN7BCS1</accession>
<dbReference type="InterPro" id="IPR043502">
    <property type="entry name" value="DNA/RNA_pol_sf"/>
</dbReference>
<dbReference type="CDD" id="cd01650">
    <property type="entry name" value="RT_nLTR_like"/>
    <property type="match status" value="1"/>
</dbReference>
<keyword evidence="2" id="KW-0695">RNA-directed DNA polymerase</keyword>
<gene>
    <name evidence="2" type="ORF">NTJ_14994</name>
</gene>
<dbReference type="Pfam" id="PF00078">
    <property type="entry name" value="RVT_1"/>
    <property type="match status" value="1"/>
</dbReference>
<evidence type="ECO:0000259" key="1">
    <source>
        <dbReference type="PROSITE" id="PS50878"/>
    </source>
</evidence>
<dbReference type="Proteomes" id="UP001307889">
    <property type="component" value="Chromosome 13"/>
</dbReference>
<dbReference type="PANTHER" id="PTHR47027">
    <property type="entry name" value="REVERSE TRANSCRIPTASE DOMAIN-CONTAINING PROTEIN"/>
    <property type="match status" value="1"/>
</dbReference>